<reference evidence="6" key="1">
    <citation type="journal article" date="2014" name="Int. J. Syst. Evol. Microbiol.">
        <title>Complete genome sequence of Corynebacterium casei LMG S-19264T (=DSM 44701T), isolated from a smear-ripened cheese.</title>
        <authorList>
            <consortium name="US DOE Joint Genome Institute (JGI-PGF)"/>
            <person name="Walter F."/>
            <person name="Albersmeier A."/>
            <person name="Kalinowski J."/>
            <person name="Ruckert C."/>
        </authorList>
    </citation>
    <scope>NUCLEOTIDE SEQUENCE</scope>
    <source>
        <strain evidence="6">KCTC 12711</strain>
    </source>
</reference>
<proteinExistence type="inferred from homology"/>
<keyword evidence="7" id="KW-1185">Reference proteome</keyword>
<dbReference type="Pfam" id="PF03466">
    <property type="entry name" value="LysR_substrate"/>
    <property type="match status" value="1"/>
</dbReference>
<dbReference type="AlphaFoldDB" id="A0A918VLC0"/>
<evidence type="ECO:0000313" key="7">
    <source>
        <dbReference type="Proteomes" id="UP000614811"/>
    </source>
</evidence>
<dbReference type="GO" id="GO:0003700">
    <property type="term" value="F:DNA-binding transcription factor activity"/>
    <property type="evidence" value="ECO:0007669"/>
    <property type="project" value="InterPro"/>
</dbReference>
<dbReference type="Gene3D" id="3.40.190.10">
    <property type="entry name" value="Periplasmic binding protein-like II"/>
    <property type="match status" value="2"/>
</dbReference>
<dbReference type="PROSITE" id="PS50931">
    <property type="entry name" value="HTH_LYSR"/>
    <property type="match status" value="1"/>
</dbReference>
<dbReference type="GO" id="GO:0003677">
    <property type="term" value="F:DNA binding"/>
    <property type="evidence" value="ECO:0007669"/>
    <property type="project" value="UniProtKB-KW"/>
</dbReference>
<organism evidence="6 7">
    <name type="scientific">Arenicella chitinivorans</name>
    <dbReference type="NCBI Taxonomy" id="1329800"/>
    <lineage>
        <taxon>Bacteria</taxon>
        <taxon>Pseudomonadati</taxon>
        <taxon>Pseudomonadota</taxon>
        <taxon>Gammaproteobacteria</taxon>
        <taxon>Arenicellales</taxon>
        <taxon>Arenicellaceae</taxon>
        <taxon>Arenicella</taxon>
    </lineage>
</organism>
<reference evidence="6" key="2">
    <citation type="submission" date="2020-09" db="EMBL/GenBank/DDBJ databases">
        <authorList>
            <person name="Sun Q."/>
            <person name="Kim S."/>
        </authorList>
    </citation>
    <scope>NUCLEOTIDE SEQUENCE</scope>
    <source>
        <strain evidence="6">KCTC 12711</strain>
    </source>
</reference>
<evidence type="ECO:0000256" key="2">
    <source>
        <dbReference type="ARBA" id="ARBA00023015"/>
    </source>
</evidence>
<gene>
    <name evidence="6" type="ORF">GCM10008090_20480</name>
</gene>
<dbReference type="SUPFAM" id="SSF53850">
    <property type="entry name" value="Periplasmic binding protein-like II"/>
    <property type="match status" value="1"/>
</dbReference>
<dbReference type="InterPro" id="IPR036390">
    <property type="entry name" value="WH_DNA-bd_sf"/>
</dbReference>
<dbReference type="Pfam" id="PF00126">
    <property type="entry name" value="HTH_1"/>
    <property type="match status" value="1"/>
</dbReference>
<dbReference type="InterPro" id="IPR000847">
    <property type="entry name" value="LysR_HTH_N"/>
</dbReference>
<comment type="similarity">
    <text evidence="1">Belongs to the LysR transcriptional regulatory family.</text>
</comment>
<comment type="caution">
    <text evidence="6">The sequence shown here is derived from an EMBL/GenBank/DDBJ whole genome shotgun (WGS) entry which is preliminary data.</text>
</comment>
<keyword evidence="4" id="KW-0804">Transcription</keyword>
<dbReference type="CDD" id="cd08411">
    <property type="entry name" value="PBP2_OxyR"/>
    <property type="match status" value="1"/>
</dbReference>
<dbReference type="InterPro" id="IPR036388">
    <property type="entry name" value="WH-like_DNA-bd_sf"/>
</dbReference>
<keyword evidence="3" id="KW-0238">DNA-binding</keyword>
<keyword evidence="2" id="KW-0805">Transcription regulation</keyword>
<dbReference type="SUPFAM" id="SSF46785">
    <property type="entry name" value="Winged helix' DNA-binding domain"/>
    <property type="match status" value="1"/>
</dbReference>
<name>A0A918VLC0_9GAMM</name>
<evidence type="ECO:0000256" key="4">
    <source>
        <dbReference type="ARBA" id="ARBA00023163"/>
    </source>
</evidence>
<dbReference type="PANTHER" id="PTHR30346:SF10">
    <property type="entry name" value="TRANSCRIPTIONAL REGULATOR OF OXIDATIVE STRESS OXYR"/>
    <property type="match status" value="1"/>
</dbReference>
<dbReference type="Proteomes" id="UP000614811">
    <property type="component" value="Unassembled WGS sequence"/>
</dbReference>
<sequence>MVSLKQIKYALAIQKHLHFRNAAEECAVSQSALSTALSEMERVLGFVIFERDNKKVLVTPIGEQFLSKAKAIQLQVDDLMSLTQSRGAVLSHPMTVGIIPTICPYILPKVLPALSTQYPDFQFNVVEEQSAQLIDMLRDGELDAAILALPYKIDGLLTFEFWKEDLFWISHREMISHKSDVVTAKELESKGLMLLKDGHCLKDQALSACRIGSDKAQSLSATSLSTLIQLVIGKVGTTLIPEMALEQLVATNPDLVAKRLAEPGPHRRIAFVVRPNYPNLHNVEALMDLFKKQLAKAAEH</sequence>
<protein>
    <submittedName>
        <fullName evidence="6">Transcriptional regulator</fullName>
    </submittedName>
</protein>
<dbReference type="GO" id="GO:0032993">
    <property type="term" value="C:protein-DNA complex"/>
    <property type="evidence" value="ECO:0007669"/>
    <property type="project" value="TreeGrafter"/>
</dbReference>
<evidence type="ECO:0000313" key="6">
    <source>
        <dbReference type="EMBL" id="GHA10709.1"/>
    </source>
</evidence>
<dbReference type="Gene3D" id="1.10.10.10">
    <property type="entry name" value="Winged helix-like DNA-binding domain superfamily/Winged helix DNA-binding domain"/>
    <property type="match status" value="1"/>
</dbReference>
<evidence type="ECO:0000259" key="5">
    <source>
        <dbReference type="PROSITE" id="PS50931"/>
    </source>
</evidence>
<dbReference type="EMBL" id="BMXA01000003">
    <property type="protein sequence ID" value="GHA10709.1"/>
    <property type="molecule type" value="Genomic_DNA"/>
</dbReference>
<dbReference type="RefSeq" id="WP_189400561.1">
    <property type="nucleotide sequence ID" value="NZ_BMXA01000003.1"/>
</dbReference>
<evidence type="ECO:0000256" key="1">
    <source>
        <dbReference type="ARBA" id="ARBA00009437"/>
    </source>
</evidence>
<feature type="domain" description="HTH lysR-type" evidence="5">
    <location>
        <begin position="2"/>
        <end position="59"/>
    </location>
</feature>
<dbReference type="InterPro" id="IPR005119">
    <property type="entry name" value="LysR_subst-bd"/>
</dbReference>
<dbReference type="PANTHER" id="PTHR30346">
    <property type="entry name" value="TRANSCRIPTIONAL DUAL REGULATOR HCAR-RELATED"/>
    <property type="match status" value="1"/>
</dbReference>
<evidence type="ECO:0000256" key="3">
    <source>
        <dbReference type="ARBA" id="ARBA00023125"/>
    </source>
</evidence>
<accession>A0A918VLC0</accession>